<dbReference type="AlphaFoldDB" id="A0A9K3E6C9"/>
<sequence length="69" mass="7525">MVRHYRRALPPPPLMLPSLRQGTGNLGEMVYEKEGCAGVKQGKKKGKKRGVPIGLRCGRSLSPVGVNLR</sequence>
<comment type="caution">
    <text evidence="1">The sequence shown here is derived from an EMBL/GenBank/DDBJ whole genome shotgun (WGS) entry which is preliminary data.</text>
</comment>
<dbReference type="Gramene" id="mRNA:HanXRQr2_Chr15g0719761">
    <property type="protein sequence ID" value="mRNA:HanXRQr2_Chr15g0719761"/>
    <property type="gene ID" value="HanXRQr2_Chr15g0719761"/>
</dbReference>
<dbReference type="EMBL" id="MNCJ02000330">
    <property type="protein sequence ID" value="KAF5766806.1"/>
    <property type="molecule type" value="Genomic_DNA"/>
</dbReference>
<name>A0A9K3E6C9_HELAN</name>
<reference evidence="1" key="1">
    <citation type="journal article" date="2017" name="Nature">
        <title>The sunflower genome provides insights into oil metabolism, flowering and Asterid evolution.</title>
        <authorList>
            <person name="Badouin H."/>
            <person name="Gouzy J."/>
            <person name="Grassa C.J."/>
            <person name="Murat F."/>
            <person name="Staton S.E."/>
            <person name="Cottret L."/>
            <person name="Lelandais-Briere C."/>
            <person name="Owens G.L."/>
            <person name="Carrere S."/>
            <person name="Mayjonade B."/>
            <person name="Legrand L."/>
            <person name="Gill N."/>
            <person name="Kane N.C."/>
            <person name="Bowers J.E."/>
            <person name="Hubner S."/>
            <person name="Bellec A."/>
            <person name="Berard A."/>
            <person name="Berges H."/>
            <person name="Blanchet N."/>
            <person name="Boniface M.C."/>
            <person name="Brunel D."/>
            <person name="Catrice O."/>
            <person name="Chaidir N."/>
            <person name="Claudel C."/>
            <person name="Donnadieu C."/>
            <person name="Faraut T."/>
            <person name="Fievet G."/>
            <person name="Helmstetter N."/>
            <person name="King M."/>
            <person name="Knapp S.J."/>
            <person name="Lai Z."/>
            <person name="Le Paslier M.C."/>
            <person name="Lippi Y."/>
            <person name="Lorenzon L."/>
            <person name="Mandel J.R."/>
            <person name="Marage G."/>
            <person name="Marchand G."/>
            <person name="Marquand E."/>
            <person name="Bret-Mestries E."/>
            <person name="Morien E."/>
            <person name="Nambeesan S."/>
            <person name="Nguyen T."/>
            <person name="Pegot-Espagnet P."/>
            <person name="Pouilly N."/>
            <person name="Raftis F."/>
            <person name="Sallet E."/>
            <person name="Schiex T."/>
            <person name="Thomas J."/>
            <person name="Vandecasteele C."/>
            <person name="Vares D."/>
            <person name="Vear F."/>
            <person name="Vautrin S."/>
            <person name="Crespi M."/>
            <person name="Mangin B."/>
            <person name="Burke J.M."/>
            <person name="Salse J."/>
            <person name="Munos S."/>
            <person name="Vincourt P."/>
            <person name="Rieseberg L.H."/>
            <person name="Langlade N.B."/>
        </authorList>
    </citation>
    <scope>NUCLEOTIDE SEQUENCE</scope>
    <source>
        <tissue evidence="1">Leaves</tissue>
    </source>
</reference>
<accession>A0A9K3E6C9</accession>
<reference evidence="1" key="2">
    <citation type="submission" date="2020-06" db="EMBL/GenBank/DDBJ databases">
        <title>Helianthus annuus Genome sequencing and assembly Release 2.</title>
        <authorList>
            <person name="Gouzy J."/>
            <person name="Langlade N."/>
            <person name="Munos S."/>
        </authorList>
    </citation>
    <scope>NUCLEOTIDE SEQUENCE</scope>
    <source>
        <tissue evidence="1">Leaves</tissue>
    </source>
</reference>
<organism evidence="1 2">
    <name type="scientific">Helianthus annuus</name>
    <name type="common">Common sunflower</name>
    <dbReference type="NCBI Taxonomy" id="4232"/>
    <lineage>
        <taxon>Eukaryota</taxon>
        <taxon>Viridiplantae</taxon>
        <taxon>Streptophyta</taxon>
        <taxon>Embryophyta</taxon>
        <taxon>Tracheophyta</taxon>
        <taxon>Spermatophyta</taxon>
        <taxon>Magnoliopsida</taxon>
        <taxon>eudicotyledons</taxon>
        <taxon>Gunneridae</taxon>
        <taxon>Pentapetalae</taxon>
        <taxon>asterids</taxon>
        <taxon>campanulids</taxon>
        <taxon>Asterales</taxon>
        <taxon>Asteraceae</taxon>
        <taxon>Asteroideae</taxon>
        <taxon>Heliantheae alliance</taxon>
        <taxon>Heliantheae</taxon>
        <taxon>Helianthus</taxon>
    </lineage>
</organism>
<evidence type="ECO:0000313" key="2">
    <source>
        <dbReference type="Proteomes" id="UP000215914"/>
    </source>
</evidence>
<evidence type="ECO:0000313" key="1">
    <source>
        <dbReference type="EMBL" id="KAF5766806.1"/>
    </source>
</evidence>
<protein>
    <submittedName>
        <fullName evidence="1">Uncharacterized protein</fullName>
    </submittedName>
</protein>
<gene>
    <name evidence="1" type="ORF">HanXRQr2_Chr15g0719761</name>
</gene>
<keyword evidence="2" id="KW-1185">Reference proteome</keyword>
<proteinExistence type="predicted"/>
<dbReference type="Proteomes" id="UP000215914">
    <property type="component" value="Unassembled WGS sequence"/>
</dbReference>